<feature type="non-terminal residue" evidence="3">
    <location>
        <position position="964"/>
    </location>
</feature>
<reference evidence="3" key="1">
    <citation type="submission" date="2015-07" db="EMBL/GenBank/DDBJ databases">
        <title>Adaptation to a free-living lifestyle via gene acquisitions in the diplomonad Trepomonas sp. PC1.</title>
        <authorList>
            <person name="Xu F."/>
            <person name="Jerlstrom-Hultqvist J."/>
            <person name="Kolisko M."/>
            <person name="Simpson A.G.B."/>
            <person name="Roger A.J."/>
            <person name="Svard S.G."/>
            <person name="Andersson J.O."/>
        </authorList>
    </citation>
    <scope>NUCLEOTIDE SEQUENCE</scope>
    <source>
        <strain evidence="3">PC1</strain>
    </source>
</reference>
<proteinExistence type="predicted"/>
<feature type="compositionally biased region" description="Polar residues" evidence="2">
    <location>
        <begin position="260"/>
        <end position="275"/>
    </location>
</feature>
<keyword evidence="1" id="KW-0175">Coiled coil</keyword>
<feature type="compositionally biased region" description="Low complexity" evidence="2">
    <location>
        <begin position="488"/>
        <end position="500"/>
    </location>
</feature>
<feature type="compositionally biased region" description="Basic and acidic residues" evidence="2">
    <location>
        <begin position="276"/>
        <end position="292"/>
    </location>
</feature>
<accession>A0A146KEP9</accession>
<feature type="compositionally biased region" description="Polar residues" evidence="2">
    <location>
        <begin position="447"/>
        <end position="458"/>
    </location>
</feature>
<feature type="compositionally biased region" description="Basic and acidic residues" evidence="2">
    <location>
        <begin position="459"/>
        <end position="475"/>
    </location>
</feature>
<organism evidence="3">
    <name type="scientific">Trepomonas sp. PC1</name>
    <dbReference type="NCBI Taxonomy" id="1076344"/>
    <lineage>
        <taxon>Eukaryota</taxon>
        <taxon>Metamonada</taxon>
        <taxon>Diplomonadida</taxon>
        <taxon>Hexamitidae</taxon>
        <taxon>Hexamitinae</taxon>
        <taxon>Trepomonas</taxon>
    </lineage>
</organism>
<dbReference type="AlphaFoldDB" id="A0A146KEP9"/>
<feature type="coiled-coil region" evidence="1">
    <location>
        <begin position="626"/>
        <end position="681"/>
    </location>
</feature>
<feature type="compositionally biased region" description="Basic residues" evidence="2">
    <location>
        <begin position="535"/>
        <end position="551"/>
    </location>
</feature>
<sequence length="964" mass="111543">KQYTEFQIEKKKLNDKNYQSQTLLNQSLQEIQSLQKELTQIVENSQKNDQYSQIESLKQQLIEAKAEKSTLQNEIKAKNEILAENNEQISKLTSKSDAQQQKIAKLMSEVEELNSKLATTKDLLNNEIQQNTMNKQLLKKAKKQEQKTEMESSQSQTDSPRKLQLNEVKNVLSSINKQGKETAVQTELTMIDPGLKRKSEIVTSTIHIPRQKPLKNISILRKNEQKQPESTKAISRASSRRPSINPNLFEIENIEEPENLTKQSDYQDAESSQFYQEHKPNTIKLDKADQAPKSKSKPKNSPQKSPKKPMQLIKEVKSKDFQKQKQAESSQRESFVSDLIDIQNRSQAPKNDSQNVEQLIQQTNNLSQDQYRQFLANVKPAMVESETQTDHAVELVTQQQLQQQSVQNIPKLSFEQLPLTHRDSTNKKSQRKTVLEDNLKSVRQDKTPQQILELSANKQEPKISSHKIIGEDKQAQTEPYDGVDKPQQTEQQTTRQSSTQVENQKLDQQQDNFLEMSTEDLKEVTDVSFDEMPQTKHKNSISKKSTPRNKKQTTIPLDKQVNEAQQEVIQQLHKIKTSNGFTQTFIKQFESVKCQTDSQNEEQQKRIISQITKQLQLQKQESDKKYEDVKQMNHMMEQQIANQEQLINNQQTALSAKNHEIKELKTQLQEAVNQISYMNQNFVDINKVFDSAEINVLINDIVDLKLKQNTQVEKITKQIKIFKEALQVIQALQLNLNAPPGIRDVLLNKYKNIRDQLQLSKFFNADVIALESLTEQEQQEMLTNEAQKLQNQMIIDTLLTGQSNNFSQQHRFVSNNPVDLSTIEFIAKTAKRLNELLKQGEQILERNDRDFYSQRKIYFKLFSQQFSNQASSEYKTELSTEPQQIKKSQQKVLEVDLSIVNLKSVPPRPLQSPDRLKSKQQLLHRAAEIKSQQQRKDFGAQSSLYSYLEPQSRVMTVRYKDKDG</sequence>
<feature type="coiled-coil region" evidence="1">
    <location>
        <begin position="24"/>
        <end position="130"/>
    </location>
</feature>
<evidence type="ECO:0000256" key="1">
    <source>
        <dbReference type="SAM" id="Coils"/>
    </source>
</evidence>
<feature type="region of interest" description="Disordered" evidence="2">
    <location>
        <begin position="417"/>
        <end position="510"/>
    </location>
</feature>
<evidence type="ECO:0000256" key="2">
    <source>
        <dbReference type="SAM" id="MobiDB-lite"/>
    </source>
</evidence>
<feature type="region of interest" description="Disordered" evidence="2">
    <location>
        <begin position="137"/>
        <end position="164"/>
    </location>
</feature>
<gene>
    <name evidence="3" type="ORF">TPC1_12197</name>
</gene>
<feature type="compositionally biased region" description="Low complexity" evidence="2">
    <location>
        <begin position="233"/>
        <end position="247"/>
    </location>
</feature>
<name>A0A146KEP9_9EUKA</name>
<protein>
    <submittedName>
        <fullName evidence="3">Uncharacterized protein</fullName>
    </submittedName>
</protein>
<feature type="compositionally biased region" description="Polar residues" evidence="2">
    <location>
        <begin position="501"/>
        <end position="510"/>
    </location>
</feature>
<feature type="non-terminal residue" evidence="3">
    <location>
        <position position="1"/>
    </location>
</feature>
<evidence type="ECO:0000313" key="3">
    <source>
        <dbReference type="EMBL" id="JAP94957.1"/>
    </source>
</evidence>
<feature type="region of interest" description="Disordered" evidence="2">
    <location>
        <begin position="213"/>
        <end position="311"/>
    </location>
</feature>
<feature type="compositionally biased region" description="Basic and acidic residues" evidence="2">
    <location>
        <begin position="433"/>
        <end position="446"/>
    </location>
</feature>
<feature type="region of interest" description="Disordered" evidence="2">
    <location>
        <begin position="525"/>
        <end position="554"/>
    </location>
</feature>
<dbReference type="EMBL" id="GDID01001649">
    <property type="protein sequence ID" value="JAP94957.1"/>
    <property type="molecule type" value="Transcribed_RNA"/>
</dbReference>